<dbReference type="InterPro" id="IPR004474">
    <property type="entry name" value="LytR_CpsA_psr"/>
</dbReference>
<comment type="caution">
    <text evidence="3">The sequence shown here is derived from an EMBL/GenBank/DDBJ whole genome shotgun (WGS) entry which is preliminary data.</text>
</comment>
<evidence type="ECO:0000259" key="2">
    <source>
        <dbReference type="Pfam" id="PF03816"/>
    </source>
</evidence>
<dbReference type="AlphaFoldDB" id="A0A369B0E5"/>
<keyword evidence="4" id="KW-1185">Reference proteome</keyword>
<feature type="domain" description="Cell envelope-related transcriptional attenuator" evidence="2">
    <location>
        <begin position="87"/>
        <end position="229"/>
    </location>
</feature>
<dbReference type="PANTHER" id="PTHR33392:SF6">
    <property type="entry name" value="POLYISOPRENYL-TEICHOIC ACID--PEPTIDOGLYCAN TEICHOIC ACID TRANSFERASE TAGU"/>
    <property type="match status" value="1"/>
</dbReference>
<dbReference type="NCBIfam" id="TIGR00350">
    <property type="entry name" value="lytR_cpsA_psr"/>
    <property type="match status" value="1"/>
</dbReference>
<protein>
    <submittedName>
        <fullName evidence="3">Transcriptional regulator</fullName>
    </submittedName>
</protein>
<dbReference type="GeneID" id="63146026"/>
<dbReference type="PANTHER" id="PTHR33392">
    <property type="entry name" value="POLYISOPRENYL-TEICHOIC ACID--PEPTIDOGLYCAN TEICHOIC ACID TRANSFERASE TAGU"/>
    <property type="match status" value="1"/>
</dbReference>
<dbReference type="Proteomes" id="UP000288197">
    <property type="component" value="Unassembled WGS sequence"/>
</dbReference>
<dbReference type="Pfam" id="PF03816">
    <property type="entry name" value="LytR_cpsA_psr"/>
    <property type="match status" value="1"/>
</dbReference>
<reference evidence="3 4" key="1">
    <citation type="submission" date="2017-05" db="EMBL/GenBank/DDBJ databases">
        <title>Vagococcus spp. assemblies.</title>
        <authorList>
            <person name="Gulvik C.A."/>
        </authorList>
    </citation>
    <scope>NUCLEOTIDE SEQUENCE [LARGE SCALE GENOMIC DNA]</scope>
    <source>
        <strain evidence="3 4">NCFB 2497</strain>
    </source>
</reference>
<dbReference type="RefSeq" id="WP_114289213.1">
    <property type="nucleotide sequence ID" value="NZ_CP081459.1"/>
</dbReference>
<evidence type="ECO:0000256" key="1">
    <source>
        <dbReference type="ARBA" id="ARBA00006068"/>
    </source>
</evidence>
<accession>A0A369B0E5</accession>
<evidence type="ECO:0000313" key="4">
    <source>
        <dbReference type="Proteomes" id="UP000288197"/>
    </source>
</evidence>
<name>A0A369B0E5_9ENTE</name>
<dbReference type="Gene3D" id="3.40.630.190">
    <property type="entry name" value="LCP protein"/>
    <property type="match status" value="1"/>
</dbReference>
<comment type="similarity">
    <text evidence="1">Belongs to the LytR/CpsA/Psr (LCP) family.</text>
</comment>
<proteinExistence type="inferred from homology"/>
<dbReference type="EMBL" id="NGJX01000004">
    <property type="protein sequence ID" value="RSU02653.1"/>
    <property type="molecule type" value="Genomic_DNA"/>
</dbReference>
<dbReference type="InterPro" id="IPR050922">
    <property type="entry name" value="LytR/CpsA/Psr_CW_biosynth"/>
</dbReference>
<organism evidence="3 4">
    <name type="scientific">Vagococcus fluvialis</name>
    <dbReference type="NCBI Taxonomy" id="2738"/>
    <lineage>
        <taxon>Bacteria</taxon>
        <taxon>Bacillati</taxon>
        <taxon>Bacillota</taxon>
        <taxon>Bacilli</taxon>
        <taxon>Lactobacillales</taxon>
        <taxon>Enterococcaceae</taxon>
        <taxon>Vagococcus</taxon>
    </lineage>
</organism>
<dbReference type="OrthoDB" id="27330at2"/>
<gene>
    <name evidence="3" type="ORF">CBF32_05130</name>
</gene>
<sequence>MENRRRQKKKNPLKKIVLILSGVLLVMLLGIGTFLGKTYFDVKKTANKVSQPVEGRPDTTTVMDGEPFSVLLLGLDTGEFGRNDVGRSDTILVATVNPKENKTTLVSIPRDTRMEMVGHGTVEKAAHAYAHGQEKMAMDSMEQFLGIELDHYVWINMEGFEDLVNAVGGVEVDNKFEFKQDGFTFPKGKNSLNGEQALAYTRMRYEDPNGDYGRQVRQQEVIGGIADQALSFNGVTKYKQILKAIEDNMKTDLEPEEMFKIAIDYRNSFTTIDNESLNGYGEMIDEVSYQIIPDEELARVQLLLKQQLGK</sequence>
<evidence type="ECO:0000313" key="3">
    <source>
        <dbReference type="EMBL" id="RSU02653.1"/>
    </source>
</evidence>